<dbReference type="RefSeq" id="WP_178932833.1">
    <property type="nucleotide sequence ID" value="NZ_JACBAZ010000004.1"/>
</dbReference>
<keyword evidence="1" id="KW-1133">Transmembrane helix</keyword>
<evidence type="ECO:0000256" key="1">
    <source>
        <dbReference type="SAM" id="Phobius"/>
    </source>
</evidence>
<accession>A0A851GM54</accession>
<evidence type="ECO:0000313" key="3">
    <source>
        <dbReference type="Proteomes" id="UP000557872"/>
    </source>
</evidence>
<keyword evidence="1" id="KW-0812">Transmembrane</keyword>
<gene>
    <name evidence="2" type="ORF">HW115_10990</name>
</gene>
<organism evidence="2 3">
    <name type="scientific">Oceaniferula marina</name>
    <dbReference type="NCBI Taxonomy" id="2748318"/>
    <lineage>
        <taxon>Bacteria</taxon>
        <taxon>Pseudomonadati</taxon>
        <taxon>Verrucomicrobiota</taxon>
        <taxon>Verrucomicrobiia</taxon>
        <taxon>Verrucomicrobiales</taxon>
        <taxon>Verrucomicrobiaceae</taxon>
        <taxon>Oceaniferula</taxon>
    </lineage>
</organism>
<keyword evidence="3" id="KW-1185">Reference proteome</keyword>
<feature type="transmembrane region" description="Helical" evidence="1">
    <location>
        <begin position="15"/>
        <end position="37"/>
    </location>
</feature>
<dbReference type="EMBL" id="JACBAZ010000004">
    <property type="protein sequence ID" value="NWK56137.1"/>
    <property type="molecule type" value="Genomic_DNA"/>
</dbReference>
<name>A0A851GM54_9BACT</name>
<comment type="caution">
    <text evidence="2">The sequence shown here is derived from an EMBL/GenBank/DDBJ whole genome shotgun (WGS) entry which is preliminary data.</text>
</comment>
<keyword evidence="1" id="KW-0472">Membrane</keyword>
<protein>
    <submittedName>
        <fullName evidence="2">Uncharacterized protein</fullName>
    </submittedName>
</protein>
<proteinExistence type="predicted"/>
<reference evidence="2 3" key="1">
    <citation type="submission" date="2020-07" db="EMBL/GenBank/DDBJ databases">
        <title>Roseicoccus Jingziensis gen. nov., sp. nov., isolated from coastal seawater.</title>
        <authorList>
            <person name="Feng X."/>
        </authorList>
    </citation>
    <scope>NUCLEOTIDE SEQUENCE [LARGE SCALE GENOMIC DNA]</scope>
    <source>
        <strain evidence="2 3">N1E253</strain>
    </source>
</reference>
<dbReference type="Proteomes" id="UP000557872">
    <property type="component" value="Unassembled WGS sequence"/>
</dbReference>
<sequence>MQCVRGGFWVGKDHGGFAVVSVVMFLVLLSLFSLSLLSLSSQVVRSDGSQRHQRVARENARLALMQAVGQLQKMAGGDRRVTARAEVLGSGEGSQPLSHRNWHGVWQTYWDDPRGEWPVIGKGGEDGSASPYPYSGVYTDLRENEQSLKGGRWKERLFCGWLVSGSGDRSEIENAYREGSRDWVEMVGRGTIGAACSQSDYLKKRVLVEKVSISDALGGGAYAWYVSDNSQKASLSLVEDASGDDPSQVRDAKGTLVYRDWDKILKRHGGKLITRSSVCLVEDDLQKRSALAEALGYHFHDLTPRADGLMTDVVLGGLKKDLTPLLFAHPDKEVMVFSLSERESFSSDSPIIPGRNHAVLGPGFGALRSWGRLKYLEGLHRGEIQAQVEHRTSESTRTRPVEDWPGGIADGLTWDGAHWASRAPKIHPVMTDVRWHYYFSHTEGSLNSLRTHIQPRVCLWNPYDVGMQTGELMVLMPNPFRDESAFHFAVDAEESERLNTYFFEKGLLPGYLDEQWPAPESSAVIAPDGPGVFPRQRYLGFILEPTHFPPGQCLVFSPLVSQADFSAGGVSLKKYNPDCIADQRLSARAAEGMDHYFIDYHGGVRLRTGKRDSGSERVMRFWRMPHDEFFDALDLSRIVSYQPWAVVRDNFPFILKAVDRGGQCSVEDVAAKTCQSFPTLQLMNHGNGGVWTYDYWSQFFGDSQSFASPFGRYLSRYEEFPHRQGSRVHQWGAKLLTLDESSNEGGLVPIRSGLWDSRHWAYHQAPIAHWNVRPGLVTRSPASPCTASWGHQSSGAWMLQVHPFSLGDVAHAPLPNRDGQFTQPALLPPGRMPETSTVLFSLPLADSGMPSLGDLRHACLSPYSWHPSYIVGHSRADLHAPSDRSAHVADPMLKSGDACSTWDAAIAGYIMPYGEDKFGPRLSYASDPRLANSSGLLQLGKHAVEKRLGGEKVTSRDECLAYDIAFEVNQNLWDAYFISGMPMSEDGSRWLLGDGAETREEAETFSHHARYRKGRGGESASEAWSRRLAGPEGFDFAFWNNAYGIKCAGAFNVNSTSVDAWMSVLSGALSKMEDGTGREFSRVARPMTRVDGQPEGVEQPECWGGSRSLSHDEIETLAKCLVELVKQRGPFLSMADFVNRRLAGAADPSSQCGVLDEAIMRSGINQAFHESVYQTSFMAAYDNNHPSWKPSLQKQVQSKAWGIPAYLTQGDFFASLAPVMTVRGDCFTVRCYGESHDRDGKVMARACLQAEVVRGPDYLMPDPILDPSSGRGDPAIRGALKQNRVTAALVDGGLHEVNRKFGRRFEVTSMRWLSDCEI</sequence>
<evidence type="ECO:0000313" key="2">
    <source>
        <dbReference type="EMBL" id="NWK56137.1"/>
    </source>
</evidence>